<dbReference type="SMART" id="SM00322">
    <property type="entry name" value="KH"/>
    <property type="match status" value="1"/>
</dbReference>
<dbReference type="PANTHER" id="PTHR20849">
    <property type="entry name" value="EUKARYOTIC TRANSLATION INITIATION FACTOR 4E-BINDING PROTEIN MEXTLI"/>
    <property type="match status" value="1"/>
</dbReference>
<dbReference type="Gene3D" id="1.25.40.180">
    <property type="match status" value="1"/>
</dbReference>
<evidence type="ECO:0000256" key="2">
    <source>
        <dbReference type="SAM" id="MobiDB-lite"/>
    </source>
</evidence>
<organism evidence="4 5">
    <name type="scientific">Orchesella dallaii</name>
    <dbReference type="NCBI Taxonomy" id="48710"/>
    <lineage>
        <taxon>Eukaryota</taxon>
        <taxon>Metazoa</taxon>
        <taxon>Ecdysozoa</taxon>
        <taxon>Arthropoda</taxon>
        <taxon>Hexapoda</taxon>
        <taxon>Collembola</taxon>
        <taxon>Entomobryomorpha</taxon>
        <taxon>Entomobryoidea</taxon>
        <taxon>Orchesellidae</taxon>
        <taxon>Orchesellinae</taxon>
        <taxon>Orchesella</taxon>
    </lineage>
</organism>
<evidence type="ECO:0000256" key="1">
    <source>
        <dbReference type="PROSITE-ProRule" id="PRU00117"/>
    </source>
</evidence>
<feature type="compositionally biased region" description="Low complexity" evidence="2">
    <location>
        <begin position="63"/>
        <end position="85"/>
    </location>
</feature>
<comment type="caution">
    <text evidence="4">The sequence shown here is derived from an EMBL/GenBank/DDBJ whole genome shotgun (WGS) entry which is preliminary data.</text>
</comment>
<feature type="compositionally biased region" description="Polar residues" evidence="2">
    <location>
        <begin position="144"/>
        <end position="154"/>
    </location>
</feature>
<feature type="compositionally biased region" description="Low complexity" evidence="2">
    <location>
        <begin position="492"/>
        <end position="503"/>
    </location>
</feature>
<feature type="region of interest" description="Disordered" evidence="2">
    <location>
        <begin position="492"/>
        <end position="518"/>
    </location>
</feature>
<proteinExistence type="predicted"/>
<dbReference type="Proteomes" id="UP001642540">
    <property type="component" value="Unassembled WGS sequence"/>
</dbReference>
<protein>
    <recommendedName>
        <fullName evidence="3">K Homology domain-containing protein</fullName>
    </recommendedName>
</protein>
<keyword evidence="5" id="KW-1185">Reference proteome</keyword>
<sequence length="661" mass="69513">MRKGGGTGLYGNGPGGLPLHHPAHQRNGGGGGGGGGRIFVSTQGGGQMGPYNQHQHPHHHHAAAAAAALHQSGLALLHHPGAAGVHPHHGHNHSQQQQQHHHPHHNHRQFNGPSSSSLPQFQGGGGGSFGGGGGGPVASPPSGNSHFGQQSNNPSSIQASSLGGGGGSSSSSSSVVVNHAGTGGAGGGSGGGDMPPVETVVARLETACRLLHGIGGNNTRVNEISSEIQILSEDLRRVGSMLENTYPEVLDRVMSSMRDASAQPCLPPSLRLAIFELVELRASKWMLPSDSSNYYRQRRNLNDATDGGEERSGRNSSSGTSNINVVVTNCGSSGGSPIKPDPIFPPGTASSPPSSASVMSNMVAVETPAKTYREEIVIKNSDSGKVMGVRGRRVHLIEAISDTIISFEKVAPTAKERVLSINGYSQQSINLAKQLIQETITRNASPVLEGMVLPSSAASLSGDYPDLEDGDLVGMGGSLKRLQLQSSSSASQLGGISKLSSSDPHSHPHHHHHQTSSHFSYTVTLGDHSIKILGDDIQYVQEAKMALDDYFLQKYPDLFCAASIEDEEEEDEDDDQLLEGDENDPSSFIHQRYDRETLLSLSKVKTPSPDFSHLEPEVRGGFVLEKRREFDLEKFNGKGPTATTSLSGKGAASATSDILPG</sequence>
<feature type="domain" description="K Homology" evidence="3">
    <location>
        <begin position="370"/>
        <end position="441"/>
    </location>
</feature>
<feature type="region of interest" description="Disordered" evidence="2">
    <location>
        <begin position="301"/>
        <end position="356"/>
    </location>
</feature>
<dbReference type="InterPro" id="IPR004088">
    <property type="entry name" value="KH_dom_type_1"/>
</dbReference>
<dbReference type="Pfam" id="PF00013">
    <property type="entry name" value="KH_1"/>
    <property type="match status" value="1"/>
</dbReference>
<dbReference type="Gene3D" id="3.30.1370.10">
    <property type="entry name" value="K Homology domain, type 1"/>
    <property type="match status" value="1"/>
</dbReference>
<dbReference type="PANTHER" id="PTHR20849:SF2">
    <property type="entry name" value="EUKARYOTIC TRANSLATION INITIATION FACTOR 4E-BINDING PROTEIN MEXTLI"/>
    <property type="match status" value="1"/>
</dbReference>
<feature type="compositionally biased region" description="Gly residues" evidence="2">
    <location>
        <begin position="181"/>
        <end position="193"/>
    </location>
</feature>
<feature type="region of interest" description="Disordered" evidence="2">
    <location>
        <begin position="1"/>
        <end position="196"/>
    </location>
</feature>
<dbReference type="PROSITE" id="PS50084">
    <property type="entry name" value="KH_TYPE_1"/>
    <property type="match status" value="1"/>
</dbReference>
<keyword evidence="1" id="KW-0694">RNA-binding</keyword>
<feature type="region of interest" description="Disordered" evidence="2">
    <location>
        <begin position="566"/>
        <end position="587"/>
    </location>
</feature>
<feature type="compositionally biased region" description="Gly residues" evidence="2">
    <location>
        <begin position="1"/>
        <end position="16"/>
    </location>
</feature>
<name>A0ABP1RLE3_9HEXA</name>
<dbReference type="InterPro" id="IPR036612">
    <property type="entry name" value="KH_dom_type_1_sf"/>
</dbReference>
<dbReference type="InterPro" id="IPR004087">
    <property type="entry name" value="KH_dom"/>
</dbReference>
<feature type="compositionally biased region" description="Gly residues" evidence="2">
    <location>
        <begin position="27"/>
        <end position="48"/>
    </location>
</feature>
<feature type="compositionally biased region" description="Gly residues" evidence="2">
    <location>
        <begin position="122"/>
        <end position="136"/>
    </location>
</feature>
<dbReference type="InterPro" id="IPR040160">
    <property type="entry name" value="Mxt"/>
</dbReference>
<evidence type="ECO:0000259" key="3">
    <source>
        <dbReference type="SMART" id="SM00322"/>
    </source>
</evidence>
<feature type="region of interest" description="Disordered" evidence="2">
    <location>
        <begin position="634"/>
        <end position="661"/>
    </location>
</feature>
<feature type="compositionally biased region" description="Basic residues" evidence="2">
    <location>
        <begin position="99"/>
        <end position="108"/>
    </location>
</feature>
<gene>
    <name evidence="4" type="ORF">ODALV1_LOCUS23570</name>
</gene>
<dbReference type="EMBL" id="CAXLJM020000081">
    <property type="protein sequence ID" value="CAL8130110.1"/>
    <property type="molecule type" value="Genomic_DNA"/>
</dbReference>
<evidence type="ECO:0000313" key="4">
    <source>
        <dbReference type="EMBL" id="CAL8130110.1"/>
    </source>
</evidence>
<dbReference type="SUPFAM" id="SSF54791">
    <property type="entry name" value="Eukaryotic type KH-domain (KH-domain type I)"/>
    <property type="match status" value="1"/>
</dbReference>
<accession>A0ABP1RLE3</accession>
<feature type="compositionally biased region" description="Low complexity" evidence="2">
    <location>
        <begin position="112"/>
        <end position="121"/>
    </location>
</feature>
<feature type="compositionally biased region" description="Acidic residues" evidence="2">
    <location>
        <begin position="566"/>
        <end position="584"/>
    </location>
</feature>
<evidence type="ECO:0000313" key="5">
    <source>
        <dbReference type="Proteomes" id="UP001642540"/>
    </source>
</evidence>
<reference evidence="4 5" key="1">
    <citation type="submission" date="2024-08" db="EMBL/GenBank/DDBJ databases">
        <authorList>
            <person name="Cucini C."/>
            <person name="Frati F."/>
        </authorList>
    </citation>
    <scope>NUCLEOTIDE SEQUENCE [LARGE SCALE GENOMIC DNA]</scope>
</reference>